<sequence>MLTIKVDHLVFTPRIAWSEHCPFSKLEGALSKTECIEKRGDRTLHKEGKTYTLSSDCWAYRDSYITQTATQGTCAEYVNNPACTLATRQCDYRLDGFCLHENATYSCEHKTLRTGMLCGGQFFCQDGRCAQSAAAKNNLFQQAVAKLAAVAAAGKDAATSNSTDVRAFTGRPQSCKKFAVGFNNCCQDTGWGNDLGLASCSSEEKALGQAKARRLTVDVGEYCSQKVLGVCLEKKRSYCLFDSKLAQIVQQQGRQWQLGIGFGEAKSPDCRGISANELQRIHFDNLDFSHFYADLQKGSNIPEDNQLMQRVQQQMQHQINRRSPGGK</sequence>
<dbReference type="Pfam" id="PF06986">
    <property type="entry name" value="F_T4SS_TraN"/>
    <property type="match status" value="1"/>
</dbReference>
<dbReference type="EMBL" id="CP021659">
    <property type="protein sequence ID" value="AWK15128.1"/>
    <property type="molecule type" value="Genomic_DNA"/>
</dbReference>
<gene>
    <name evidence="1" type="ORF">CCS41_12670</name>
</gene>
<dbReference type="OrthoDB" id="5297981at2"/>
<dbReference type="AlphaFoldDB" id="A0A2U8I7N1"/>
<organism evidence="1 2">
    <name type="scientific">Candidatus Fukatsuia symbiotica</name>
    <dbReference type="NCBI Taxonomy" id="1878942"/>
    <lineage>
        <taxon>Bacteria</taxon>
        <taxon>Pseudomonadati</taxon>
        <taxon>Pseudomonadota</taxon>
        <taxon>Gammaproteobacteria</taxon>
        <taxon>Enterobacterales</taxon>
        <taxon>Yersiniaceae</taxon>
        <taxon>Candidatus Fukatsuia</taxon>
    </lineage>
</organism>
<dbReference type="Proteomes" id="UP000261875">
    <property type="component" value="Chromosome"/>
</dbReference>
<keyword evidence="2" id="KW-1185">Reference proteome</keyword>
<dbReference type="KEGG" id="fsm:CCS41_12670"/>
<evidence type="ECO:0000313" key="2">
    <source>
        <dbReference type="Proteomes" id="UP000261875"/>
    </source>
</evidence>
<name>A0A2U8I7N1_9GAMM</name>
<proteinExistence type="predicted"/>
<dbReference type="InterPro" id="IPR014121">
    <property type="entry name" value="TraN_Ftype"/>
</dbReference>
<accession>A0A2U8I7N1</accession>
<evidence type="ECO:0000313" key="1">
    <source>
        <dbReference type="EMBL" id="AWK15128.1"/>
    </source>
</evidence>
<protein>
    <submittedName>
        <fullName evidence="1">Conjugal transfer protein TraN</fullName>
    </submittedName>
</protein>
<reference evidence="1 2" key="1">
    <citation type="submission" date="2017-05" db="EMBL/GenBank/DDBJ databases">
        <title>Genome sequence of Candidatus Fukatsuia symbiotica and Candidatus Hamiltonella defensa from Acyrthosiphon pisum strain 5D.</title>
        <authorList>
            <person name="Patel V.A."/>
            <person name="Chevignon G."/>
            <person name="Russell J.A."/>
            <person name="Oliver K.M."/>
        </authorList>
    </citation>
    <scope>NUCLEOTIDE SEQUENCE [LARGE SCALE GENOMIC DNA]</scope>
    <source>
        <strain evidence="1 2">5D</strain>
    </source>
</reference>
<dbReference type="RefSeq" id="WP_119797660.1">
    <property type="nucleotide sequence ID" value="NZ_CP021659.1"/>
</dbReference>